<dbReference type="AlphaFoldDB" id="S3H3V4"/>
<organism evidence="1 2">
    <name type="scientific">Rhizobium grahamii CCGE 502</name>
    <dbReference type="NCBI Taxonomy" id="990285"/>
    <lineage>
        <taxon>Bacteria</taxon>
        <taxon>Pseudomonadati</taxon>
        <taxon>Pseudomonadota</taxon>
        <taxon>Alphaproteobacteria</taxon>
        <taxon>Hyphomicrobiales</taxon>
        <taxon>Rhizobiaceae</taxon>
        <taxon>Rhizobium/Agrobacterium group</taxon>
        <taxon>Rhizobium</taxon>
    </lineage>
</organism>
<name>S3H3V4_9HYPH</name>
<dbReference type="Proteomes" id="UP000014411">
    <property type="component" value="Unassembled WGS sequence"/>
</dbReference>
<geneLocation type="plasmid" evidence="1">
    <name>pRg502a</name>
</geneLocation>
<evidence type="ECO:0000313" key="1">
    <source>
        <dbReference type="EMBL" id="EPE93832.1"/>
    </source>
</evidence>
<proteinExistence type="predicted"/>
<gene>
    <name evidence="1" type="ORF">RGCCGE502_33596</name>
</gene>
<dbReference type="HOGENOM" id="CLU_1905035_0_0_5"/>
<keyword evidence="2" id="KW-1185">Reference proteome</keyword>
<reference evidence="1 2" key="1">
    <citation type="journal article" date="2012" name="J. Bacteriol.">
        <title>Genome sequence of Rhizobium grahamii CCGE502, a broad-host-range symbiont with low nodulation competitiveness in Phaseolus vulgaris.</title>
        <authorList>
            <person name="Althabegoiti M.J."/>
            <person name="Lozano L."/>
            <person name="Torres-Tejerizo G."/>
            <person name="Ormeno-Orrillo E."/>
            <person name="Rogel M.A."/>
            <person name="Gonzalez V."/>
            <person name="Martinez-Romero E."/>
        </authorList>
    </citation>
    <scope>NUCLEOTIDE SEQUENCE [LARGE SCALE GENOMIC DNA]</scope>
    <source>
        <strain evidence="1 2">CCGE 502</strain>
        <plasmid evidence="1">pRg502a</plasmid>
    </source>
</reference>
<keyword evidence="1" id="KW-0614">Plasmid</keyword>
<sequence length="133" mass="15333">MKRRLYDHQWYFEKNRGVAKGEDPTAPRLHGQVCGNTKGRFREGKYMTTSKMIEKRNWLAIAQLFGPSRETPPEFHDADNRLIGDELVNLDPIDWHSKDTIRLGARIGCRFPEVSEGDFLRTFGDLANRRAAA</sequence>
<accession>S3H3V4</accession>
<evidence type="ECO:0000313" key="2">
    <source>
        <dbReference type="Proteomes" id="UP000014411"/>
    </source>
</evidence>
<comment type="caution">
    <text evidence="1">The sequence shown here is derived from an EMBL/GenBank/DDBJ whole genome shotgun (WGS) entry which is preliminary data.</text>
</comment>
<protein>
    <submittedName>
        <fullName evidence="1">Uncharacterized protein</fullName>
    </submittedName>
</protein>
<dbReference type="EMBL" id="AEYE02000038">
    <property type="protein sequence ID" value="EPE93832.1"/>
    <property type="molecule type" value="Genomic_DNA"/>
</dbReference>